<keyword evidence="4 5" id="KW-0472">Membrane</keyword>
<dbReference type="InterPro" id="IPR036513">
    <property type="entry name" value="STAS_dom_sf"/>
</dbReference>
<dbReference type="InterPro" id="IPR001902">
    <property type="entry name" value="SLC26A/SulP_fam"/>
</dbReference>
<accession>A0ABQ4IQ18</accession>
<evidence type="ECO:0000313" key="8">
    <source>
        <dbReference type="Proteomes" id="UP000643165"/>
    </source>
</evidence>
<dbReference type="CDD" id="cd07042">
    <property type="entry name" value="STAS_SulP_like_sulfate_transporter"/>
    <property type="match status" value="1"/>
</dbReference>
<dbReference type="InterPro" id="IPR002645">
    <property type="entry name" value="STAS_dom"/>
</dbReference>
<feature type="transmembrane region" description="Helical" evidence="5">
    <location>
        <begin position="252"/>
        <end position="274"/>
    </location>
</feature>
<feature type="domain" description="STAS" evidence="6">
    <location>
        <begin position="443"/>
        <end position="554"/>
    </location>
</feature>
<dbReference type="SUPFAM" id="SSF52091">
    <property type="entry name" value="SpoIIaa-like"/>
    <property type="match status" value="1"/>
</dbReference>
<organism evidence="7 8">
    <name type="scientific">Micromonospora lutea</name>
    <dbReference type="NCBI Taxonomy" id="419825"/>
    <lineage>
        <taxon>Bacteria</taxon>
        <taxon>Bacillati</taxon>
        <taxon>Actinomycetota</taxon>
        <taxon>Actinomycetes</taxon>
        <taxon>Micromonosporales</taxon>
        <taxon>Micromonosporaceae</taxon>
        <taxon>Micromonospora</taxon>
    </lineage>
</organism>
<keyword evidence="2 5" id="KW-0812">Transmembrane</keyword>
<dbReference type="Pfam" id="PF00916">
    <property type="entry name" value="Sulfate_transp"/>
    <property type="match status" value="1"/>
</dbReference>
<keyword evidence="3 5" id="KW-1133">Transmembrane helix</keyword>
<feature type="transmembrane region" description="Helical" evidence="5">
    <location>
        <begin position="392"/>
        <end position="422"/>
    </location>
</feature>
<evidence type="ECO:0000256" key="2">
    <source>
        <dbReference type="ARBA" id="ARBA00022692"/>
    </source>
</evidence>
<comment type="subcellular location">
    <subcellularLocation>
        <location evidence="1">Membrane</location>
        <topology evidence="1">Multi-pass membrane protein</topology>
    </subcellularLocation>
</comment>
<evidence type="ECO:0000256" key="3">
    <source>
        <dbReference type="ARBA" id="ARBA00022989"/>
    </source>
</evidence>
<feature type="transmembrane region" description="Helical" evidence="5">
    <location>
        <begin position="68"/>
        <end position="88"/>
    </location>
</feature>
<feature type="transmembrane region" description="Helical" evidence="5">
    <location>
        <begin position="337"/>
        <end position="355"/>
    </location>
</feature>
<dbReference type="RefSeq" id="WP_203992962.1">
    <property type="nucleotide sequence ID" value="NZ_BOPB01000002.1"/>
</dbReference>
<dbReference type="EMBL" id="BOPB01000002">
    <property type="protein sequence ID" value="GIJ20019.1"/>
    <property type="molecule type" value="Genomic_DNA"/>
</dbReference>
<feature type="transmembrane region" description="Helical" evidence="5">
    <location>
        <begin position="41"/>
        <end position="61"/>
    </location>
</feature>
<evidence type="ECO:0000256" key="4">
    <source>
        <dbReference type="ARBA" id="ARBA00023136"/>
    </source>
</evidence>
<evidence type="ECO:0000259" key="6">
    <source>
        <dbReference type="PROSITE" id="PS50801"/>
    </source>
</evidence>
<name>A0ABQ4IQ18_9ACTN</name>
<evidence type="ECO:0000256" key="5">
    <source>
        <dbReference type="SAM" id="Phobius"/>
    </source>
</evidence>
<feature type="transmembrane region" description="Helical" evidence="5">
    <location>
        <begin position="306"/>
        <end position="325"/>
    </location>
</feature>
<dbReference type="InterPro" id="IPR011547">
    <property type="entry name" value="SLC26A/SulP_dom"/>
</dbReference>
<dbReference type="Pfam" id="PF01740">
    <property type="entry name" value="STAS"/>
    <property type="match status" value="1"/>
</dbReference>
<dbReference type="PANTHER" id="PTHR11814">
    <property type="entry name" value="SULFATE TRANSPORTER"/>
    <property type="match status" value="1"/>
</dbReference>
<dbReference type="Proteomes" id="UP000643165">
    <property type="component" value="Unassembled WGS sequence"/>
</dbReference>
<feature type="transmembrane region" description="Helical" evidence="5">
    <location>
        <begin position="216"/>
        <end position="240"/>
    </location>
</feature>
<feature type="transmembrane region" description="Helical" evidence="5">
    <location>
        <begin position="108"/>
        <end position="130"/>
    </location>
</feature>
<comment type="caution">
    <text evidence="7">The sequence shown here is derived from an EMBL/GenBank/DDBJ whole genome shotgun (WGS) entry which is preliminary data.</text>
</comment>
<reference evidence="7 8" key="1">
    <citation type="submission" date="2021-01" db="EMBL/GenBank/DDBJ databases">
        <title>Whole genome shotgun sequence of Verrucosispora lutea NBRC 106530.</title>
        <authorList>
            <person name="Komaki H."/>
            <person name="Tamura T."/>
        </authorList>
    </citation>
    <scope>NUCLEOTIDE SEQUENCE [LARGE SCALE GENOMIC DNA]</scope>
    <source>
        <strain evidence="7 8">NBRC 106530</strain>
    </source>
</reference>
<evidence type="ECO:0000256" key="1">
    <source>
        <dbReference type="ARBA" id="ARBA00004141"/>
    </source>
</evidence>
<proteinExistence type="predicted"/>
<dbReference type="PROSITE" id="PS50801">
    <property type="entry name" value="STAS"/>
    <property type="match status" value="1"/>
</dbReference>
<dbReference type="Gene3D" id="3.30.750.24">
    <property type="entry name" value="STAS domain"/>
    <property type="match status" value="1"/>
</dbReference>
<evidence type="ECO:0000313" key="7">
    <source>
        <dbReference type="EMBL" id="GIJ20019.1"/>
    </source>
</evidence>
<sequence length="572" mass="58302">MTATDTRPTSPPLSAAWRRLRDLLPGRADWQAVRRSPRRDLVAGLTVAVVALPLALAFGVTSGLGAEAGLITAVVAGAVAAVFGGSNLQVSGPTGAMTVVLVPVVAQFGAAGVLMVGALAGLILIALALARLGRYVRYLPVPVIEGFTAGIAVVIALQQVPAALGVTDAQGEKVWAVAADAVARFVVHPRPAAVAVALGVAAVMLLGARWRPGLPFSLLAVAAVTLFAEFVPVDLVRIGALPQGLPAPSLDFLDLGAVGVLLPAALAVAALAALESLLSATVADGMTVGQRHDPDRELFGQGLANLASPLFGGIPATAAIARTAVNVRAGATSKLAALTHAVALAVIVLTAAPLVGRIPLAALAGVLLATTVRMVEAASLRALARSTRGDALVLVLTFAVTVIWDLVTAVAVGVAVAIVVALRAIARSAKLEQVPLDSSEHTAEEQALLAEHIVAYRLDGPLFFAAAHTFLLRLSDVADVRVVILRMSRVSTIDATGAHVLGDAIRRLQGRGITVLLSGIMPGHDQVLDALGVADQLRRDGLIFPDTPAAIAYARGVALPATGDRIAAANRS</sequence>
<protein>
    <submittedName>
        <fullName evidence="7">MFS transporter</fullName>
    </submittedName>
</protein>
<feature type="transmembrane region" description="Helical" evidence="5">
    <location>
        <begin position="192"/>
        <end position="210"/>
    </location>
</feature>
<keyword evidence="8" id="KW-1185">Reference proteome</keyword>
<gene>
    <name evidence="7" type="ORF">Vlu01_06430</name>
</gene>